<dbReference type="PROSITE" id="PS50006">
    <property type="entry name" value="FHA_DOMAIN"/>
    <property type="match status" value="1"/>
</dbReference>
<feature type="region of interest" description="Disordered" evidence="7">
    <location>
        <begin position="1"/>
        <end position="40"/>
    </location>
</feature>
<dbReference type="InterPro" id="IPR030456">
    <property type="entry name" value="TF_fork_head_CS_2"/>
</dbReference>
<dbReference type="CDD" id="cd00059">
    <property type="entry name" value="FH_FOX"/>
    <property type="match status" value="1"/>
</dbReference>
<evidence type="ECO:0000256" key="4">
    <source>
        <dbReference type="ARBA" id="ARBA00023163"/>
    </source>
</evidence>
<evidence type="ECO:0000259" key="9">
    <source>
        <dbReference type="PROSITE" id="PS50039"/>
    </source>
</evidence>
<sequence>MSSPSDGAGSPTAHHTHNHVPDRPTPLPPGSDAATATADGQAPVQAYAKLEGPDFCYYVRSLEVSLGRHPSGSHTDSVDIDLGDSKAVSRRHARILYNFMSQSFELQVLGKNGCLVDDEYYARGQSVMLRHKMVIQIGDTEFAFLLPKAAVSAEAPVPVSHAHMAGVGDDPVGPRTMMPDVARHPNGPPQPVAHAAYAVNAITPQRLTLYAPPDAARHTPSHLALRHRQPPAPLVFIESPQERSLLPQEHIQPERDHIQPEQDSIQPKRSHTPLQQEYLQSQQDHSQQQQEYPQPPQDHFQSQDHFQTQQEFPQPAAVPIRPASDKPVVDEYSVDPETLAKPTYSYASLIAQAINATSDKKVTLSGIYSFIMQHYPYYRHVQNGWQNSIRHNLSLNKAFVRVQRASNEPGKGSYWAIEDSYKAQFSNGVYKRTRRTKKAMEMDRERQLERARQRQVSRAAKNAASSGRSPADRPIAPSTARPRRTSARASDTRAQSPSTVGSSSMAGDKRMSPDDDDDSDDGSDDADRDDFDDDADDSDPDDEDVVMADDHHRSSPKPQRRNRPAKKRVSTGSNGKGGGALSTGEDTIDYMSSNMGSAPPSPGSHQAGNRTVDERGGGKTIAQEQLGSPASGTRSRTGSIAGRQNNHYSNSGPAATANNNLPSSSRPSQPRPQKSTAH</sequence>
<dbReference type="Pfam" id="PF00498">
    <property type="entry name" value="FHA"/>
    <property type="match status" value="1"/>
</dbReference>
<feature type="compositionally biased region" description="Polar residues" evidence="7">
    <location>
        <begin position="303"/>
        <end position="312"/>
    </location>
</feature>
<feature type="DNA-binding region" description="Fork-head" evidence="6">
    <location>
        <begin position="341"/>
        <end position="435"/>
    </location>
</feature>
<evidence type="ECO:0000256" key="1">
    <source>
        <dbReference type="ARBA" id="ARBA00004123"/>
    </source>
</evidence>
<dbReference type="PANTHER" id="PTHR45881">
    <property type="entry name" value="CHECKPOINT SUPPRESSOR 1-LIKE, ISOFORM A-RELATED"/>
    <property type="match status" value="1"/>
</dbReference>
<organism evidence="10 11">
    <name type="scientific">Coemansia asiatica</name>
    <dbReference type="NCBI Taxonomy" id="1052880"/>
    <lineage>
        <taxon>Eukaryota</taxon>
        <taxon>Fungi</taxon>
        <taxon>Fungi incertae sedis</taxon>
        <taxon>Zoopagomycota</taxon>
        <taxon>Kickxellomycotina</taxon>
        <taxon>Kickxellomycetes</taxon>
        <taxon>Kickxellales</taxon>
        <taxon>Kickxellaceae</taxon>
        <taxon>Coemansia</taxon>
    </lineage>
</organism>
<dbReference type="PROSITE" id="PS50039">
    <property type="entry name" value="FORK_HEAD_3"/>
    <property type="match status" value="1"/>
</dbReference>
<dbReference type="AlphaFoldDB" id="A0A9W8CK66"/>
<dbReference type="CDD" id="cd22701">
    <property type="entry name" value="FHA_FKH1-like"/>
    <property type="match status" value="1"/>
</dbReference>
<feature type="region of interest" description="Disordered" evidence="7">
    <location>
        <begin position="434"/>
        <end position="678"/>
    </location>
</feature>
<dbReference type="SMART" id="SM00240">
    <property type="entry name" value="FHA"/>
    <property type="match status" value="1"/>
</dbReference>
<dbReference type="Gene3D" id="1.10.10.10">
    <property type="entry name" value="Winged helix-like DNA-binding domain superfamily/Winged helix DNA-binding domain"/>
    <property type="match status" value="1"/>
</dbReference>
<dbReference type="SUPFAM" id="SSF46785">
    <property type="entry name" value="Winged helix' DNA-binding domain"/>
    <property type="match status" value="1"/>
</dbReference>
<accession>A0A9W8CK66</accession>
<feature type="compositionally biased region" description="Low complexity" evidence="7">
    <location>
        <begin position="273"/>
        <end position="292"/>
    </location>
</feature>
<feature type="compositionally biased region" description="Polar residues" evidence="7">
    <location>
        <begin position="622"/>
        <end position="661"/>
    </location>
</feature>
<dbReference type="GO" id="GO:0005634">
    <property type="term" value="C:nucleus"/>
    <property type="evidence" value="ECO:0007669"/>
    <property type="project" value="UniProtKB-SubCell"/>
</dbReference>
<dbReference type="InterPro" id="IPR036388">
    <property type="entry name" value="WH-like_DNA-bd_sf"/>
</dbReference>
<dbReference type="SMART" id="SM00339">
    <property type="entry name" value="FH"/>
    <property type="match status" value="1"/>
</dbReference>
<dbReference type="InterPro" id="IPR036390">
    <property type="entry name" value="WH_DNA-bd_sf"/>
</dbReference>
<comment type="caution">
    <text evidence="10">The sequence shown here is derived from an EMBL/GenBank/DDBJ whole genome shotgun (WGS) entry which is preliminary data.</text>
</comment>
<evidence type="ECO:0000313" key="11">
    <source>
        <dbReference type="Proteomes" id="UP001145021"/>
    </source>
</evidence>
<keyword evidence="4" id="KW-0804">Transcription</keyword>
<dbReference type="GO" id="GO:0006357">
    <property type="term" value="P:regulation of transcription by RNA polymerase II"/>
    <property type="evidence" value="ECO:0007669"/>
    <property type="project" value="UniProtKB-ARBA"/>
</dbReference>
<dbReference type="Gene3D" id="2.60.200.20">
    <property type="match status" value="1"/>
</dbReference>
<reference evidence="10" key="1">
    <citation type="submission" date="2022-07" db="EMBL/GenBank/DDBJ databases">
        <title>Phylogenomic reconstructions and comparative analyses of Kickxellomycotina fungi.</title>
        <authorList>
            <person name="Reynolds N.K."/>
            <person name="Stajich J.E."/>
            <person name="Barry K."/>
            <person name="Grigoriev I.V."/>
            <person name="Crous P."/>
            <person name="Smith M.E."/>
        </authorList>
    </citation>
    <scope>NUCLEOTIDE SEQUENCE</scope>
    <source>
        <strain evidence="10">NBRC 105413</strain>
    </source>
</reference>
<feature type="domain" description="FHA" evidence="8">
    <location>
        <begin position="64"/>
        <end position="121"/>
    </location>
</feature>
<dbReference type="InterPro" id="IPR000253">
    <property type="entry name" value="FHA_dom"/>
</dbReference>
<proteinExistence type="predicted"/>
<evidence type="ECO:0000256" key="7">
    <source>
        <dbReference type="SAM" id="MobiDB-lite"/>
    </source>
</evidence>
<protein>
    <submittedName>
        <fullName evidence="10">Uncharacterized protein</fullName>
    </submittedName>
</protein>
<dbReference type="GO" id="GO:0003700">
    <property type="term" value="F:DNA-binding transcription factor activity"/>
    <property type="evidence" value="ECO:0007669"/>
    <property type="project" value="InterPro"/>
</dbReference>
<dbReference type="Pfam" id="PF00250">
    <property type="entry name" value="Forkhead"/>
    <property type="match status" value="1"/>
</dbReference>
<dbReference type="GO" id="GO:0043565">
    <property type="term" value="F:sequence-specific DNA binding"/>
    <property type="evidence" value="ECO:0007669"/>
    <property type="project" value="InterPro"/>
</dbReference>
<dbReference type="PROSITE" id="PS00657">
    <property type="entry name" value="FORK_HEAD_1"/>
    <property type="match status" value="1"/>
</dbReference>
<evidence type="ECO:0000256" key="3">
    <source>
        <dbReference type="ARBA" id="ARBA00023125"/>
    </source>
</evidence>
<name>A0A9W8CK66_9FUNG</name>
<dbReference type="InterPro" id="IPR001766">
    <property type="entry name" value="Fork_head_dom"/>
</dbReference>
<evidence type="ECO:0000256" key="6">
    <source>
        <dbReference type="PROSITE-ProRule" id="PRU00089"/>
    </source>
</evidence>
<evidence type="ECO:0000256" key="5">
    <source>
        <dbReference type="ARBA" id="ARBA00023242"/>
    </source>
</evidence>
<feature type="compositionally biased region" description="Basic residues" evidence="7">
    <location>
        <begin position="554"/>
        <end position="569"/>
    </location>
</feature>
<feature type="compositionally biased region" description="Low complexity" evidence="7">
    <location>
        <begin position="662"/>
        <end position="678"/>
    </location>
</feature>
<feature type="region of interest" description="Disordered" evidence="7">
    <location>
        <begin position="256"/>
        <end position="329"/>
    </location>
</feature>
<evidence type="ECO:0000256" key="2">
    <source>
        <dbReference type="ARBA" id="ARBA00023015"/>
    </source>
</evidence>
<feature type="compositionally biased region" description="Basic and acidic residues" evidence="7">
    <location>
        <begin position="438"/>
        <end position="452"/>
    </location>
</feature>
<keyword evidence="11" id="KW-1185">Reference proteome</keyword>
<dbReference type="PROSITE" id="PS00658">
    <property type="entry name" value="FORK_HEAD_2"/>
    <property type="match status" value="1"/>
</dbReference>
<feature type="domain" description="Fork-head" evidence="9">
    <location>
        <begin position="341"/>
        <end position="435"/>
    </location>
</feature>
<dbReference type="SUPFAM" id="SSF49879">
    <property type="entry name" value="SMAD/FHA domain"/>
    <property type="match status" value="1"/>
</dbReference>
<evidence type="ECO:0000259" key="8">
    <source>
        <dbReference type="PROSITE" id="PS50006"/>
    </source>
</evidence>
<dbReference type="FunFam" id="1.10.10.10:FF:000030">
    <property type="entry name" value="Forkhead box protein K2"/>
    <property type="match status" value="1"/>
</dbReference>
<evidence type="ECO:0000313" key="10">
    <source>
        <dbReference type="EMBL" id="KAJ1645625.1"/>
    </source>
</evidence>
<feature type="compositionally biased region" description="Acidic residues" evidence="7">
    <location>
        <begin position="514"/>
        <end position="547"/>
    </location>
</feature>
<keyword evidence="3 6" id="KW-0238">DNA-binding</keyword>
<gene>
    <name evidence="10" type="ORF">LPJ64_002786</name>
</gene>
<dbReference type="InterPro" id="IPR008984">
    <property type="entry name" value="SMAD_FHA_dom_sf"/>
</dbReference>
<keyword evidence="5 6" id="KW-0539">Nucleus</keyword>
<feature type="compositionally biased region" description="Polar residues" evidence="7">
    <location>
        <begin position="495"/>
        <end position="505"/>
    </location>
</feature>
<comment type="subcellular location">
    <subcellularLocation>
        <location evidence="1 6">Nucleus</location>
    </subcellularLocation>
</comment>
<dbReference type="EMBL" id="JANBOH010000096">
    <property type="protein sequence ID" value="KAJ1645625.1"/>
    <property type="molecule type" value="Genomic_DNA"/>
</dbReference>
<dbReference type="Proteomes" id="UP001145021">
    <property type="component" value="Unassembled WGS sequence"/>
</dbReference>
<dbReference type="PRINTS" id="PR00053">
    <property type="entry name" value="FORKHEAD"/>
</dbReference>
<dbReference type="InterPro" id="IPR018122">
    <property type="entry name" value="TF_fork_head_CS_1"/>
</dbReference>
<keyword evidence="2" id="KW-0805">Transcription regulation</keyword>